<dbReference type="Pfam" id="PF00288">
    <property type="entry name" value="GHMP_kinases_N"/>
    <property type="match status" value="1"/>
</dbReference>
<keyword evidence="7" id="KW-0067">ATP-binding</keyword>
<dbReference type="GO" id="GO:0005829">
    <property type="term" value="C:cytosol"/>
    <property type="evidence" value="ECO:0007669"/>
    <property type="project" value="TreeGrafter"/>
</dbReference>
<dbReference type="PANTHER" id="PTHR10457:SF7">
    <property type="entry name" value="GALACTOKINASE-RELATED"/>
    <property type="match status" value="1"/>
</dbReference>
<dbReference type="Gene3D" id="3.30.70.890">
    <property type="entry name" value="GHMP kinase, C-terminal domain"/>
    <property type="match status" value="1"/>
</dbReference>
<evidence type="ECO:0000256" key="6">
    <source>
        <dbReference type="ARBA" id="ARBA00022777"/>
    </source>
</evidence>
<dbReference type="InterPro" id="IPR006204">
    <property type="entry name" value="GHMP_kinase_N_dom"/>
</dbReference>
<dbReference type="InterPro" id="IPR020568">
    <property type="entry name" value="Ribosomal_Su5_D2-typ_SF"/>
</dbReference>
<evidence type="ECO:0000256" key="5">
    <source>
        <dbReference type="ARBA" id="ARBA00022741"/>
    </source>
</evidence>
<dbReference type="InterPro" id="IPR006203">
    <property type="entry name" value="GHMP_knse_ATP-bd_CS"/>
</dbReference>
<evidence type="ECO:0000256" key="10">
    <source>
        <dbReference type="ARBA" id="ARBA00023277"/>
    </source>
</evidence>
<feature type="domain" description="GHMP kinase C-terminal" evidence="13">
    <location>
        <begin position="263"/>
        <end position="335"/>
    </location>
</feature>
<evidence type="ECO:0000313" key="16">
    <source>
        <dbReference type="Proteomes" id="UP000265800"/>
    </source>
</evidence>
<dbReference type="NCBIfam" id="TIGR00131">
    <property type="entry name" value="gal_kin"/>
    <property type="match status" value="1"/>
</dbReference>
<evidence type="ECO:0000256" key="4">
    <source>
        <dbReference type="ARBA" id="ARBA00022723"/>
    </source>
</evidence>
<dbReference type="InterPro" id="IPR006206">
    <property type="entry name" value="Mevalonate/galactokinase"/>
</dbReference>
<evidence type="ECO:0000256" key="11">
    <source>
        <dbReference type="NCBIfam" id="TIGR00131"/>
    </source>
</evidence>
<dbReference type="InterPro" id="IPR036554">
    <property type="entry name" value="GHMP_kinase_C_sf"/>
</dbReference>
<dbReference type="PRINTS" id="PR00473">
    <property type="entry name" value="GALCTOKINASE"/>
</dbReference>
<accession>A0A399F049</accession>
<name>A0A399F049_9DEIN</name>
<dbReference type="PROSITE" id="PS00627">
    <property type="entry name" value="GHMP_KINASES_ATP"/>
    <property type="match status" value="1"/>
</dbReference>
<dbReference type="SUPFAM" id="SSF54211">
    <property type="entry name" value="Ribosomal protein S5 domain 2-like"/>
    <property type="match status" value="1"/>
</dbReference>
<dbReference type="Pfam" id="PF08544">
    <property type="entry name" value="GHMP_kinases_C"/>
    <property type="match status" value="1"/>
</dbReference>
<evidence type="ECO:0000256" key="2">
    <source>
        <dbReference type="ARBA" id="ARBA00022490"/>
    </source>
</evidence>
<feature type="domain" description="Galactokinase N-terminal" evidence="14">
    <location>
        <begin position="2"/>
        <end position="48"/>
    </location>
</feature>
<sequence length="347" mass="38161">MYRDLFASEPSVVASAPGRVNLLGEHTDYNQGLVLPTPLPYQTVVEASATQGLEVYAENFQELKRRGLEEPKQGDWLDYLAGCLWVLRRRGYEVPGLRAYVRSQVPMGGGLSSSAALEVATLRALRELYGLPLDDLEIARLAQEAEVEYVGVRCGIMDQMASSVGRLGYGLLLDTRDLSTRLVPLPVGYRVAVVDSGVPRRLAESGYNTRRRECEEACARLGVSSLRELSMADLPRLEGLPGPLGRRARHVLTENTRVLEGVRALEEGDVGRFGELMLASHTSLRDDYEVSTPELDRLVEVELRHGAVGARLTGAGFGGATVALVEEARYEAFRQGVLEDYPKARFL</sequence>
<dbReference type="AlphaFoldDB" id="A0A399F049"/>
<dbReference type="EC" id="2.7.1.6" evidence="11"/>
<dbReference type="SUPFAM" id="SSF55060">
    <property type="entry name" value="GHMP Kinase, C-terminal domain"/>
    <property type="match status" value="1"/>
</dbReference>
<evidence type="ECO:0000313" key="15">
    <source>
        <dbReference type="EMBL" id="RIH88142.1"/>
    </source>
</evidence>
<evidence type="ECO:0000256" key="7">
    <source>
        <dbReference type="ARBA" id="ARBA00022840"/>
    </source>
</evidence>
<dbReference type="Proteomes" id="UP000265800">
    <property type="component" value="Unassembled WGS sequence"/>
</dbReference>
<keyword evidence="10" id="KW-0119">Carbohydrate metabolism</keyword>
<gene>
    <name evidence="15" type="primary">galK</name>
    <name evidence="15" type="ORF">Mlute_00713</name>
</gene>
<dbReference type="EMBL" id="QWKZ01000015">
    <property type="protein sequence ID" value="RIH88142.1"/>
    <property type="molecule type" value="Genomic_DNA"/>
</dbReference>
<evidence type="ECO:0000256" key="1">
    <source>
        <dbReference type="ARBA" id="ARBA00006566"/>
    </source>
</evidence>
<protein>
    <recommendedName>
        <fullName evidence="11">Galactokinase</fullName>
        <ecNumber evidence="11">2.7.1.6</ecNumber>
    </recommendedName>
</protein>
<dbReference type="RefSeq" id="WP_119359392.1">
    <property type="nucleotide sequence ID" value="NZ_QWKZ01000015.1"/>
</dbReference>
<comment type="caution">
    <text evidence="15">The sequence shown here is derived from an EMBL/GenBank/DDBJ whole genome shotgun (WGS) entry which is preliminary data.</text>
</comment>
<organism evidence="15 16">
    <name type="scientific">Meiothermus luteus</name>
    <dbReference type="NCBI Taxonomy" id="2026184"/>
    <lineage>
        <taxon>Bacteria</taxon>
        <taxon>Thermotogati</taxon>
        <taxon>Deinococcota</taxon>
        <taxon>Deinococci</taxon>
        <taxon>Thermales</taxon>
        <taxon>Thermaceae</taxon>
        <taxon>Meiothermus</taxon>
    </lineage>
</organism>
<keyword evidence="8" id="KW-0460">Magnesium</keyword>
<reference evidence="15 16" key="1">
    <citation type="submission" date="2018-08" db="EMBL/GenBank/DDBJ databases">
        <title>Meiothermus luteus KCTC 52599 genome sequencing project.</title>
        <authorList>
            <person name="Da Costa M.S."/>
            <person name="Albuquerque L."/>
            <person name="Raposo P."/>
            <person name="Froufe H.J.C."/>
            <person name="Barroso C.S."/>
            <person name="Egas C."/>
        </authorList>
    </citation>
    <scope>NUCLEOTIDE SEQUENCE [LARGE SCALE GENOMIC DNA]</scope>
    <source>
        <strain evidence="15 16">KCTC 52599</strain>
    </source>
</reference>
<evidence type="ECO:0000256" key="3">
    <source>
        <dbReference type="ARBA" id="ARBA00022679"/>
    </source>
</evidence>
<dbReference type="Gene3D" id="3.30.230.10">
    <property type="match status" value="1"/>
</dbReference>
<dbReference type="InterPro" id="IPR019539">
    <property type="entry name" value="GalKase_N"/>
</dbReference>
<dbReference type="GO" id="GO:0006012">
    <property type="term" value="P:galactose metabolic process"/>
    <property type="evidence" value="ECO:0007669"/>
    <property type="project" value="UniProtKB-UniRule"/>
</dbReference>
<keyword evidence="2" id="KW-0963">Cytoplasm</keyword>
<dbReference type="InterPro" id="IPR013750">
    <property type="entry name" value="GHMP_kinase_C_dom"/>
</dbReference>
<dbReference type="OrthoDB" id="250531at2"/>
<feature type="domain" description="GHMP kinase N-terminal" evidence="12">
    <location>
        <begin position="79"/>
        <end position="165"/>
    </location>
</feature>
<evidence type="ECO:0000259" key="13">
    <source>
        <dbReference type="Pfam" id="PF08544"/>
    </source>
</evidence>
<evidence type="ECO:0000256" key="9">
    <source>
        <dbReference type="ARBA" id="ARBA00023144"/>
    </source>
</evidence>
<dbReference type="FunFam" id="3.30.70.890:FF:000001">
    <property type="entry name" value="Galactokinase"/>
    <property type="match status" value="1"/>
</dbReference>
<dbReference type="GO" id="GO:0005524">
    <property type="term" value="F:ATP binding"/>
    <property type="evidence" value="ECO:0007669"/>
    <property type="project" value="UniProtKB-UniRule"/>
</dbReference>
<evidence type="ECO:0000256" key="8">
    <source>
        <dbReference type="ARBA" id="ARBA00022842"/>
    </source>
</evidence>
<dbReference type="GO" id="GO:0004335">
    <property type="term" value="F:galactokinase activity"/>
    <property type="evidence" value="ECO:0007669"/>
    <property type="project" value="UniProtKB-UniRule"/>
</dbReference>
<keyword evidence="4" id="KW-0479">Metal-binding</keyword>
<dbReference type="PIRSF" id="PIRSF000530">
    <property type="entry name" value="Galactokinase"/>
    <property type="match status" value="1"/>
</dbReference>
<dbReference type="PANTHER" id="PTHR10457">
    <property type="entry name" value="MEVALONATE KINASE/GALACTOKINASE"/>
    <property type="match status" value="1"/>
</dbReference>
<dbReference type="InterPro" id="IPR014721">
    <property type="entry name" value="Ribsml_uS5_D2-typ_fold_subgr"/>
</dbReference>
<dbReference type="FunFam" id="3.30.230.10:FF:000017">
    <property type="entry name" value="Galactokinase"/>
    <property type="match status" value="1"/>
</dbReference>
<keyword evidence="16" id="KW-1185">Reference proteome</keyword>
<dbReference type="GO" id="GO:0046872">
    <property type="term" value="F:metal ion binding"/>
    <property type="evidence" value="ECO:0007669"/>
    <property type="project" value="UniProtKB-KW"/>
</dbReference>
<keyword evidence="6 15" id="KW-0418">Kinase</keyword>
<comment type="similarity">
    <text evidence="1">Belongs to the GHMP kinase family. GalK subfamily.</text>
</comment>
<proteinExistence type="inferred from homology"/>
<evidence type="ECO:0000259" key="12">
    <source>
        <dbReference type="Pfam" id="PF00288"/>
    </source>
</evidence>
<evidence type="ECO:0000259" key="14">
    <source>
        <dbReference type="Pfam" id="PF10509"/>
    </source>
</evidence>
<dbReference type="InterPro" id="IPR000705">
    <property type="entry name" value="Galactokinase"/>
</dbReference>
<keyword evidence="3 15" id="KW-0808">Transferase</keyword>
<keyword evidence="5" id="KW-0547">Nucleotide-binding</keyword>
<dbReference type="Pfam" id="PF10509">
    <property type="entry name" value="GalKase_gal_bdg"/>
    <property type="match status" value="1"/>
</dbReference>
<dbReference type="PRINTS" id="PR00959">
    <property type="entry name" value="MEVGALKINASE"/>
</dbReference>
<keyword evidence="9" id="KW-0299">Galactose metabolism</keyword>